<dbReference type="Pfam" id="PF00561">
    <property type="entry name" value="Abhydrolase_1"/>
    <property type="match status" value="1"/>
</dbReference>
<dbReference type="InterPro" id="IPR000073">
    <property type="entry name" value="AB_hydrolase_1"/>
</dbReference>
<dbReference type="PRINTS" id="PR00111">
    <property type="entry name" value="ABHYDROLASE"/>
</dbReference>
<evidence type="ECO:0000313" key="2">
    <source>
        <dbReference type="EMBL" id="PYI53806.1"/>
    </source>
</evidence>
<dbReference type="Proteomes" id="UP000247476">
    <property type="component" value="Unassembled WGS sequence"/>
</dbReference>
<evidence type="ECO:0000259" key="1">
    <source>
        <dbReference type="Pfam" id="PF00561"/>
    </source>
</evidence>
<dbReference type="PANTHER" id="PTHR43433:SF5">
    <property type="entry name" value="AB HYDROLASE-1 DOMAIN-CONTAINING PROTEIN"/>
    <property type="match status" value="1"/>
</dbReference>
<dbReference type="RefSeq" id="WP_110840794.1">
    <property type="nucleotide sequence ID" value="NZ_QJVJ01000006.1"/>
</dbReference>
<sequence length="250" mass="28272">MDLYYETQGEGKPVVLIHSPGVDSREWTFVVPHLAAAHKVVTYDGRGTGRSPAPQRPTNLLDDLRSLLDELGLASASLVGHSMGGQLAAEFALAHPERVDKLALIAPSLSGFAYSKTFTDWMNQVNSYAPDVRRMVDFSLSGPLYRTIMQSPHRDLMQTLHSEYMNRVFTEWKSFEVVWPTPPAIERLERIEADTLFVRGTVEWDDMDRVAEEYRRIPSIRFEVVDGADHMLTITHGERLADLLVRFLDG</sequence>
<keyword evidence="3" id="KW-1185">Reference proteome</keyword>
<dbReference type="EMBL" id="QJVJ01000006">
    <property type="protein sequence ID" value="PYI53806.1"/>
    <property type="molecule type" value="Genomic_DNA"/>
</dbReference>
<organism evidence="2 3">
    <name type="scientific">Paenibacillus flagellatus</name>
    <dbReference type="NCBI Taxonomy" id="2211139"/>
    <lineage>
        <taxon>Bacteria</taxon>
        <taxon>Bacillati</taxon>
        <taxon>Bacillota</taxon>
        <taxon>Bacilli</taxon>
        <taxon>Bacillales</taxon>
        <taxon>Paenibacillaceae</taxon>
        <taxon>Paenibacillus</taxon>
    </lineage>
</organism>
<dbReference type="OrthoDB" id="9805423at2"/>
<dbReference type="InterPro" id="IPR029058">
    <property type="entry name" value="AB_hydrolase_fold"/>
</dbReference>
<feature type="domain" description="AB hydrolase-1" evidence="1">
    <location>
        <begin position="12"/>
        <end position="231"/>
    </location>
</feature>
<protein>
    <submittedName>
        <fullName evidence="2">Alpha/beta hydrolase</fullName>
    </submittedName>
</protein>
<dbReference type="InterPro" id="IPR050471">
    <property type="entry name" value="AB_hydrolase"/>
</dbReference>
<dbReference type="GO" id="GO:0046503">
    <property type="term" value="P:glycerolipid catabolic process"/>
    <property type="evidence" value="ECO:0007669"/>
    <property type="project" value="TreeGrafter"/>
</dbReference>
<dbReference type="AlphaFoldDB" id="A0A2V5KW09"/>
<gene>
    <name evidence="2" type="ORF">DLM86_14710</name>
</gene>
<dbReference type="SUPFAM" id="SSF53474">
    <property type="entry name" value="alpha/beta-Hydrolases"/>
    <property type="match status" value="1"/>
</dbReference>
<dbReference type="Gene3D" id="3.40.50.1820">
    <property type="entry name" value="alpha/beta hydrolase"/>
    <property type="match status" value="1"/>
</dbReference>
<proteinExistence type="predicted"/>
<reference evidence="2 3" key="1">
    <citation type="submission" date="2018-05" db="EMBL/GenBank/DDBJ databases">
        <title>Paenibacillus flagellatus sp. nov., isolated from selenium mineral soil.</title>
        <authorList>
            <person name="Dai X."/>
        </authorList>
    </citation>
    <scope>NUCLEOTIDE SEQUENCE [LARGE SCALE GENOMIC DNA]</scope>
    <source>
        <strain evidence="2 3">DXL2</strain>
    </source>
</reference>
<evidence type="ECO:0000313" key="3">
    <source>
        <dbReference type="Proteomes" id="UP000247476"/>
    </source>
</evidence>
<dbReference type="GO" id="GO:0004806">
    <property type="term" value="F:triacylglycerol lipase activity"/>
    <property type="evidence" value="ECO:0007669"/>
    <property type="project" value="TreeGrafter"/>
</dbReference>
<comment type="caution">
    <text evidence="2">The sequence shown here is derived from an EMBL/GenBank/DDBJ whole genome shotgun (WGS) entry which is preliminary data.</text>
</comment>
<keyword evidence="2" id="KW-0378">Hydrolase</keyword>
<name>A0A2V5KW09_9BACL</name>
<accession>A0A2V5KW09</accession>
<dbReference type="PANTHER" id="PTHR43433">
    <property type="entry name" value="HYDROLASE, ALPHA/BETA FOLD FAMILY PROTEIN"/>
    <property type="match status" value="1"/>
</dbReference>